<gene>
    <name evidence="1" type="ORF">DP114_05955</name>
</gene>
<proteinExistence type="predicted"/>
<dbReference type="RefSeq" id="WP_169154942.1">
    <property type="nucleotide sequence ID" value="NZ_CAWOXK010000001.1"/>
</dbReference>
<organism evidence="1 2">
    <name type="scientific">Brasilonema sennae CENA114</name>
    <dbReference type="NCBI Taxonomy" id="415709"/>
    <lineage>
        <taxon>Bacteria</taxon>
        <taxon>Bacillati</taxon>
        <taxon>Cyanobacteriota</taxon>
        <taxon>Cyanophyceae</taxon>
        <taxon>Nostocales</taxon>
        <taxon>Scytonemataceae</taxon>
        <taxon>Brasilonema</taxon>
        <taxon>Bromeliae group (in: Brasilonema)</taxon>
    </lineage>
</organism>
<dbReference type="EMBL" id="CP030118">
    <property type="protein sequence ID" value="QDL12124.1"/>
    <property type="molecule type" value="Genomic_DNA"/>
</dbReference>
<dbReference type="AlphaFoldDB" id="A0A856MPL3"/>
<sequence length="81" mass="9313">MPELTVSISQTTHETLLKLAQTSGETIQTVLDRAIENYRRHVFLVQANQAFAALRQNEALWQEEQAERQVWDQTMADGVQE</sequence>
<protein>
    <submittedName>
        <fullName evidence="1">Toxin-antitoxin system protein</fullName>
    </submittedName>
</protein>
<dbReference type="KEGG" id="bsen:DP114_05955"/>
<evidence type="ECO:0000313" key="1">
    <source>
        <dbReference type="EMBL" id="QDL12124.1"/>
    </source>
</evidence>
<accession>A0A856MPL3</accession>
<reference evidence="1 2" key="1">
    <citation type="submission" date="2018-06" db="EMBL/GenBank/DDBJ databases">
        <title>Comparative genomics of Brasilonema spp. strains.</title>
        <authorList>
            <person name="Alvarenga D.O."/>
            <person name="Fiore M.F."/>
            <person name="Varani A.M."/>
        </authorList>
    </citation>
    <scope>NUCLEOTIDE SEQUENCE [LARGE SCALE GENOMIC DNA]</scope>
    <source>
        <strain evidence="1 2">CENA114</strain>
    </source>
</reference>
<keyword evidence="2" id="KW-1185">Reference proteome</keyword>
<dbReference type="Proteomes" id="UP000503129">
    <property type="component" value="Chromosome"/>
</dbReference>
<evidence type="ECO:0000313" key="2">
    <source>
        <dbReference type="Proteomes" id="UP000503129"/>
    </source>
</evidence>
<name>A0A856MPL3_9CYAN</name>